<organism evidence="1 2">
    <name type="scientific">Tersicoccus phoenicis</name>
    <dbReference type="NCBI Taxonomy" id="554083"/>
    <lineage>
        <taxon>Bacteria</taxon>
        <taxon>Bacillati</taxon>
        <taxon>Actinomycetota</taxon>
        <taxon>Actinomycetes</taxon>
        <taxon>Micrococcales</taxon>
        <taxon>Micrococcaceae</taxon>
        <taxon>Tersicoccus</taxon>
    </lineage>
</organism>
<dbReference type="EMBL" id="MRDE01000072">
    <property type="protein sequence ID" value="OMH23669.1"/>
    <property type="molecule type" value="Genomic_DNA"/>
</dbReference>
<proteinExistence type="predicted"/>
<name>A0A1R1L883_9MICC</name>
<comment type="caution">
    <text evidence="1">The sequence shown here is derived from an EMBL/GenBank/DDBJ whole genome shotgun (WGS) entry which is preliminary data.</text>
</comment>
<gene>
    <name evidence="1" type="ORF">BKD30_11400</name>
</gene>
<keyword evidence="2" id="KW-1185">Reference proteome</keyword>
<dbReference type="AlphaFoldDB" id="A0A1R1L883"/>
<sequence>MPTHPTRIDHDVYEAARAEDGSASERINRWARIGRELEATGSGAVVARVLAGNGSYDALAGREQAMVRAAWNERIAGAIASLDLEQELTAAGEPWAEGDEEGNLVIRGGE</sequence>
<evidence type="ECO:0000313" key="2">
    <source>
        <dbReference type="Proteomes" id="UP000187085"/>
    </source>
</evidence>
<dbReference type="Proteomes" id="UP000187085">
    <property type="component" value="Unassembled WGS sequence"/>
</dbReference>
<evidence type="ECO:0000313" key="1">
    <source>
        <dbReference type="EMBL" id="OMH23669.1"/>
    </source>
</evidence>
<protein>
    <recommendedName>
        <fullName evidence="3">ParD-like antitoxin of type II toxin-antitoxin system</fullName>
    </recommendedName>
</protein>
<evidence type="ECO:0008006" key="3">
    <source>
        <dbReference type="Google" id="ProtNLM"/>
    </source>
</evidence>
<accession>A0A1R1L883</accession>
<dbReference type="STRING" id="554083.BKD30_11400"/>
<reference evidence="1 2" key="1">
    <citation type="submission" date="2016-12" db="EMBL/GenBank/DDBJ databases">
        <title>Draft genome of Tersicoccus phoenicis 1P05MA.</title>
        <authorList>
            <person name="Nakajima Y."/>
            <person name="Yoshizawa S."/>
            <person name="Nakamura K."/>
            <person name="Ogura Y."/>
            <person name="Hayashi T."/>
            <person name="Kogure K."/>
        </authorList>
    </citation>
    <scope>NUCLEOTIDE SEQUENCE [LARGE SCALE GENOMIC DNA]</scope>
    <source>
        <strain evidence="1 2">1p05MA</strain>
    </source>
</reference>